<dbReference type="SUPFAM" id="SSF103473">
    <property type="entry name" value="MFS general substrate transporter"/>
    <property type="match status" value="1"/>
</dbReference>
<dbReference type="RefSeq" id="WP_184223684.1">
    <property type="nucleotide sequence ID" value="NZ_JACHIP010000025.1"/>
</dbReference>
<dbReference type="EMBL" id="JACHIP010000025">
    <property type="protein sequence ID" value="MBB5061024.1"/>
    <property type="molecule type" value="Genomic_DNA"/>
</dbReference>
<dbReference type="InterPro" id="IPR050375">
    <property type="entry name" value="MFS_TsgA-like"/>
</dbReference>
<keyword evidence="10 11" id="KW-0472">Membrane</keyword>
<keyword evidence="4" id="KW-0813">Transport</keyword>
<dbReference type="Proteomes" id="UP000540989">
    <property type="component" value="Unassembled WGS sequence"/>
</dbReference>
<feature type="transmembrane region" description="Helical" evidence="11">
    <location>
        <begin position="289"/>
        <end position="307"/>
    </location>
</feature>
<keyword evidence="9 11" id="KW-1133">Transmembrane helix</keyword>
<keyword evidence="6" id="KW-0997">Cell inner membrane</keyword>
<evidence type="ECO:0000256" key="6">
    <source>
        <dbReference type="ARBA" id="ARBA00022519"/>
    </source>
</evidence>
<dbReference type="GO" id="GO:0005354">
    <property type="term" value="F:galactose transmembrane transporter activity"/>
    <property type="evidence" value="ECO:0007669"/>
    <property type="project" value="InterPro"/>
</dbReference>
<feature type="transmembrane region" description="Helical" evidence="11">
    <location>
        <begin position="378"/>
        <end position="396"/>
    </location>
</feature>
<dbReference type="AlphaFoldDB" id="A0A7W8E747"/>
<dbReference type="GO" id="GO:0005886">
    <property type="term" value="C:plasma membrane"/>
    <property type="evidence" value="ECO:0007669"/>
    <property type="project" value="UniProtKB-SubCell"/>
</dbReference>
<evidence type="ECO:0000259" key="12">
    <source>
        <dbReference type="PROSITE" id="PS50850"/>
    </source>
</evidence>
<protein>
    <submittedName>
        <fullName evidence="13">FHS family L-fucose permease-like MFS transporter</fullName>
    </submittedName>
</protein>
<sequence length="438" mass="46687">MAVVSANHTQFNNGPVEKTNYSAMAMVTTLFFVWGFCTVLNDTLIPRLQVIFGLSYTQASLVQLSFFGSYFLFAQPASKLIERIGYQKTMVVGLLAIGVGSLLVLPAASVASYPFILVAEIVLGAGITALQVSANPYVAILGPPSSSASRLNLTQAFNTLGDTVAPYFGSILILGTAAEAAALPSGEAALNAYRVHQAASIKLPYLLIAGAMVVLALAIALYRFPRLEVTRDFRPGSLDSKQDSIWNHPHLYLGALAIFIYVGAEVSVASYLVKYLAEPEIGNLPLQTGAKLLSLFWLLTALGRFAGSAVMQRFAPNRLLAWAGVGAAVFVGASFLGHGLFSVVTIILVGLFNSIMFPTIFTLAVAELGPLTGRASGILVQGIVGGAAIPVLMGWLADRYGIHHSLFVPFLCYGFVIFYGLRGYRITPTEPHSEIQAV</sequence>
<dbReference type="PROSITE" id="PS50850">
    <property type="entry name" value="MFS"/>
    <property type="match status" value="1"/>
</dbReference>
<feature type="transmembrane region" description="Helical" evidence="11">
    <location>
        <begin position="121"/>
        <end position="143"/>
    </location>
</feature>
<evidence type="ECO:0000256" key="5">
    <source>
        <dbReference type="ARBA" id="ARBA00022475"/>
    </source>
</evidence>
<keyword evidence="7" id="KW-0762">Sugar transport</keyword>
<evidence type="ECO:0000256" key="11">
    <source>
        <dbReference type="SAM" id="Phobius"/>
    </source>
</evidence>
<evidence type="ECO:0000256" key="1">
    <source>
        <dbReference type="ARBA" id="ARBA00003321"/>
    </source>
</evidence>
<dbReference type="GO" id="GO:0055056">
    <property type="term" value="F:D-glucose transmembrane transporter activity"/>
    <property type="evidence" value="ECO:0007669"/>
    <property type="project" value="InterPro"/>
</dbReference>
<feature type="transmembrane region" description="Helical" evidence="11">
    <location>
        <begin position="251"/>
        <end position="277"/>
    </location>
</feature>
<evidence type="ECO:0000256" key="3">
    <source>
        <dbReference type="ARBA" id="ARBA00009120"/>
    </source>
</evidence>
<reference evidence="13 14" key="1">
    <citation type="submission" date="2020-08" db="EMBL/GenBank/DDBJ databases">
        <title>Genomic Encyclopedia of Type Strains, Phase IV (KMG-V): Genome sequencing to study the core and pangenomes of soil and plant-associated prokaryotes.</title>
        <authorList>
            <person name="Whitman W."/>
        </authorList>
    </citation>
    <scope>NUCLEOTIDE SEQUENCE [LARGE SCALE GENOMIC DNA]</scope>
    <source>
        <strain evidence="13 14">M8UP14</strain>
    </source>
</reference>
<feature type="transmembrane region" description="Helical" evidence="11">
    <location>
        <begin position="343"/>
        <end position="366"/>
    </location>
</feature>
<evidence type="ECO:0000256" key="10">
    <source>
        <dbReference type="ARBA" id="ARBA00023136"/>
    </source>
</evidence>
<evidence type="ECO:0000313" key="14">
    <source>
        <dbReference type="Proteomes" id="UP000540989"/>
    </source>
</evidence>
<comment type="caution">
    <text evidence="13">The sequence shown here is derived from an EMBL/GenBank/DDBJ whole genome shotgun (WGS) entry which is preliminary data.</text>
</comment>
<dbReference type="PANTHER" id="PTHR43702">
    <property type="entry name" value="L-FUCOSE-PROTON SYMPORTER"/>
    <property type="match status" value="1"/>
</dbReference>
<dbReference type="InterPro" id="IPR020846">
    <property type="entry name" value="MFS_dom"/>
</dbReference>
<dbReference type="InterPro" id="IPR011701">
    <property type="entry name" value="MFS"/>
</dbReference>
<name>A0A7W8E747_9BACT</name>
<evidence type="ECO:0000256" key="9">
    <source>
        <dbReference type="ARBA" id="ARBA00022989"/>
    </source>
</evidence>
<proteinExistence type="inferred from homology"/>
<feature type="transmembrane region" description="Helical" evidence="11">
    <location>
        <begin position="203"/>
        <end position="224"/>
    </location>
</feature>
<organism evidence="13 14">
    <name type="scientific">Granulicella aggregans</name>
    <dbReference type="NCBI Taxonomy" id="474949"/>
    <lineage>
        <taxon>Bacteria</taxon>
        <taxon>Pseudomonadati</taxon>
        <taxon>Acidobacteriota</taxon>
        <taxon>Terriglobia</taxon>
        <taxon>Terriglobales</taxon>
        <taxon>Acidobacteriaceae</taxon>
        <taxon>Granulicella</taxon>
    </lineage>
</organism>
<evidence type="ECO:0000313" key="13">
    <source>
        <dbReference type="EMBL" id="MBB5061024.1"/>
    </source>
</evidence>
<feature type="transmembrane region" description="Helical" evidence="11">
    <location>
        <begin position="94"/>
        <end position="115"/>
    </location>
</feature>
<gene>
    <name evidence="13" type="ORF">HDF16_005760</name>
</gene>
<comment type="function">
    <text evidence="1">Intake of glucose and galactose.</text>
</comment>
<dbReference type="Gene3D" id="1.20.1250.20">
    <property type="entry name" value="MFS general substrate transporter like domains"/>
    <property type="match status" value="2"/>
</dbReference>
<keyword evidence="8 11" id="KW-0812">Transmembrane</keyword>
<feature type="transmembrane region" description="Helical" evidence="11">
    <location>
        <begin position="164"/>
        <end position="183"/>
    </location>
</feature>
<comment type="subcellular location">
    <subcellularLocation>
        <location evidence="2">Cell inner membrane</location>
        <topology evidence="2">Multi-pass membrane protein</topology>
    </subcellularLocation>
</comment>
<dbReference type="PANTHER" id="PTHR43702:SF3">
    <property type="entry name" value="PROTEIN TSGA"/>
    <property type="match status" value="1"/>
</dbReference>
<evidence type="ECO:0000256" key="8">
    <source>
        <dbReference type="ARBA" id="ARBA00022692"/>
    </source>
</evidence>
<keyword evidence="14" id="KW-1185">Reference proteome</keyword>
<feature type="domain" description="Major facilitator superfamily (MFS) profile" evidence="12">
    <location>
        <begin position="23"/>
        <end position="432"/>
    </location>
</feature>
<feature type="transmembrane region" description="Helical" evidence="11">
    <location>
        <begin position="21"/>
        <end position="41"/>
    </location>
</feature>
<evidence type="ECO:0000256" key="7">
    <source>
        <dbReference type="ARBA" id="ARBA00022597"/>
    </source>
</evidence>
<dbReference type="CDD" id="cd17394">
    <property type="entry name" value="MFS_FucP_like"/>
    <property type="match status" value="1"/>
</dbReference>
<dbReference type="InterPro" id="IPR005964">
    <property type="entry name" value="Glc/Gal_transptr_bac"/>
</dbReference>
<evidence type="ECO:0000256" key="4">
    <source>
        <dbReference type="ARBA" id="ARBA00022448"/>
    </source>
</evidence>
<dbReference type="GO" id="GO:1904659">
    <property type="term" value="P:D-glucose transmembrane transport"/>
    <property type="evidence" value="ECO:0007669"/>
    <property type="project" value="InterPro"/>
</dbReference>
<accession>A0A7W8E747</accession>
<comment type="similarity">
    <text evidence="3">Belongs to the major facilitator superfamily. FHS transporter (TC 2.A.1.7) family.</text>
</comment>
<dbReference type="NCBIfam" id="TIGR01272">
    <property type="entry name" value="gluP"/>
    <property type="match status" value="1"/>
</dbReference>
<dbReference type="Pfam" id="PF07690">
    <property type="entry name" value="MFS_1"/>
    <property type="match status" value="1"/>
</dbReference>
<feature type="transmembrane region" description="Helical" evidence="11">
    <location>
        <begin position="402"/>
        <end position="421"/>
    </location>
</feature>
<feature type="transmembrane region" description="Helical" evidence="11">
    <location>
        <begin position="53"/>
        <end position="73"/>
    </location>
</feature>
<keyword evidence="5" id="KW-1003">Cell membrane</keyword>
<dbReference type="InterPro" id="IPR036259">
    <property type="entry name" value="MFS_trans_sf"/>
</dbReference>
<feature type="transmembrane region" description="Helical" evidence="11">
    <location>
        <begin position="319"/>
        <end position="337"/>
    </location>
</feature>
<evidence type="ECO:0000256" key="2">
    <source>
        <dbReference type="ARBA" id="ARBA00004429"/>
    </source>
</evidence>